<proteinExistence type="predicted"/>
<dbReference type="EMBL" id="CAJVPY010015731">
    <property type="protein sequence ID" value="CAG8753307.1"/>
    <property type="molecule type" value="Genomic_DNA"/>
</dbReference>
<name>A0A9N9NRB0_9GLOM</name>
<reference evidence="1" key="1">
    <citation type="submission" date="2021-06" db="EMBL/GenBank/DDBJ databases">
        <authorList>
            <person name="Kallberg Y."/>
            <person name="Tangrot J."/>
            <person name="Rosling A."/>
        </authorList>
    </citation>
    <scope>NUCLEOTIDE SEQUENCE</scope>
    <source>
        <strain evidence="1">MA453B</strain>
    </source>
</reference>
<evidence type="ECO:0000313" key="2">
    <source>
        <dbReference type="Proteomes" id="UP000789405"/>
    </source>
</evidence>
<comment type="caution">
    <text evidence="1">The sequence shown here is derived from an EMBL/GenBank/DDBJ whole genome shotgun (WGS) entry which is preliminary data.</text>
</comment>
<feature type="non-terminal residue" evidence="1">
    <location>
        <position position="1"/>
    </location>
</feature>
<dbReference type="AlphaFoldDB" id="A0A9N9NRB0"/>
<accession>A0A9N9NRB0</accession>
<sequence length="57" mass="6421">TTIFVDLRDSFNQLQQYINLVEGVEGIALFTRTQGAENQIPRDNQLLSLLILGLSFP</sequence>
<evidence type="ECO:0000313" key="1">
    <source>
        <dbReference type="EMBL" id="CAG8753307.1"/>
    </source>
</evidence>
<gene>
    <name evidence="1" type="ORF">DERYTH_LOCUS17092</name>
</gene>
<organism evidence="1 2">
    <name type="scientific">Dentiscutata erythropus</name>
    <dbReference type="NCBI Taxonomy" id="1348616"/>
    <lineage>
        <taxon>Eukaryota</taxon>
        <taxon>Fungi</taxon>
        <taxon>Fungi incertae sedis</taxon>
        <taxon>Mucoromycota</taxon>
        <taxon>Glomeromycotina</taxon>
        <taxon>Glomeromycetes</taxon>
        <taxon>Diversisporales</taxon>
        <taxon>Gigasporaceae</taxon>
        <taxon>Dentiscutata</taxon>
    </lineage>
</organism>
<dbReference type="Proteomes" id="UP000789405">
    <property type="component" value="Unassembled WGS sequence"/>
</dbReference>
<keyword evidence="2" id="KW-1185">Reference proteome</keyword>
<protein>
    <submittedName>
        <fullName evidence="1">15652_t:CDS:1</fullName>
    </submittedName>
</protein>
<dbReference type="OrthoDB" id="2409990at2759"/>